<proteinExistence type="predicted"/>
<keyword evidence="1" id="KW-1133">Transmembrane helix</keyword>
<evidence type="ECO:0000313" key="3">
    <source>
        <dbReference type="Proteomes" id="UP001220064"/>
    </source>
</evidence>
<dbReference type="Pfam" id="PF13630">
    <property type="entry name" value="SdpI"/>
    <property type="match status" value="1"/>
</dbReference>
<feature type="transmembrane region" description="Helical" evidence="1">
    <location>
        <begin position="53"/>
        <end position="73"/>
    </location>
</feature>
<reference evidence="2 3" key="1">
    <citation type="submission" date="2020-10" db="EMBL/GenBank/DDBJ databases">
        <title>Complete genome sequence of Corynebacterium massiliense DSM 45435, type strain of Corynebacterium massiliense.</title>
        <authorList>
            <person name="Busche T."/>
            <person name="Kalinowski J."/>
            <person name="Ruckert C."/>
        </authorList>
    </citation>
    <scope>NUCLEOTIDE SEQUENCE [LARGE SCALE GENOMIC DNA]</scope>
    <source>
        <strain evidence="2 3">DSM 45435</strain>
    </source>
</reference>
<evidence type="ECO:0008006" key="4">
    <source>
        <dbReference type="Google" id="ProtNLM"/>
    </source>
</evidence>
<name>A0ABY7U9R9_9CORY</name>
<sequence>MFVIGIVLLIFAALFLIVGGMAATKKLPGNSIFGVRVTEARRSREAWDATHAVAGPVWMLGGVALVFGGITALSAHGWMWLIPVAAVLIAIATLSIGGILGARAAYLHAEASGDNSDGGCDCGDGGAGGCCSTDSDSRSVDLDALRNAARSADQR</sequence>
<evidence type="ECO:0000313" key="2">
    <source>
        <dbReference type="EMBL" id="WCZ33441.1"/>
    </source>
</evidence>
<gene>
    <name evidence="2" type="ORF">CMASS_10170</name>
</gene>
<keyword evidence="1" id="KW-0472">Membrane</keyword>
<organism evidence="2 3">
    <name type="scientific">Corynebacterium massiliense DSM 45435</name>
    <dbReference type="NCBI Taxonomy" id="1121364"/>
    <lineage>
        <taxon>Bacteria</taxon>
        <taxon>Bacillati</taxon>
        <taxon>Actinomycetota</taxon>
        <taxon>Actinomycetes</taxon>
        <taxon>Mycobacteriales</taxon>
        <taxon>Corynebacteriaceae</taxon>
        <taxon>Corynebacterium</taxon>
    </lineage>
</organism>
<dbReference type="Proteomes" id="UP001220064">
    <property type="component" value="Chromosome"/>
</dbReference>
<accession>A0ABY7U9R9</accession>
<keyword evidence="1" id="KW-0812">Transmembrane</keyword>
<protein>
    <recommendedName>
        <fullName evidence="4">SdpI/YhfL protein family</fullName>
    </recommendedName>
</protein>
<dbReference type="InterPro" id="IPR025962">
    <property type="entry name" value="SdpI/YhfL"/>
</dbReference>
<keyword evidence="3" id="KW-1185">Reference proteome</keyword>
<dbReference type="EMBL" id="CP063189">
    <property type="protein sequence ID" value="WCZ33441.1"/>
    <property type="molecule type" value="Genomic_DNA"/>
</dbReference>
<feature type="transmembrane region" description="Helical" evidence="1">
    <location>
        <begin position="80"/>
        <end position="102"/>
    </location>
</feature>
<dbReference type="RefSeq" id="WP_022863345.1">
    <property type="nucleotide sequence ID" value="NZ_ATVG01000009.1"/>
</dbReference>
<evidence type="ECO:0000256" key="1">
    <source>
        <dbReference type="SAM" id="Phobius"/>
    </source>
</evidence>